<dbReference type="EMBL" id="JAPDRK010000009">
    <property type="protein sequence ID" value="KAJ9608802.1"/>
    <property type="molecule type" value="Genomic_DNA"/>
</dbReference>
<accession>A0AA39CHC4</accession>
<dbReference type="InterPro" id="IPR001138">
    <property type="entry name" value="Zn2Cys6_DnaBD"/>
</dbReference>
<dbReference type="Gene3D" id="4.10.240.10">
    <property type="entry name" value="Zn(2)-C6 fungal-type DNA-binding domain"/>
    <property type="match status" value="1"/>
</dbReference>
<keyword evidence="2" id="KW-0805">Transcription regulation</keyword>
<keyword evidence="3" id="KW-0238">DNA-binding</keyword>
<gene>
    <name evidence="8" type="ORF">H2200_006573</name>
</gene>
<dbReference type="Proteomes" id="UP001172673">
    <property type="component" value="Unassembled WGS sequence"/>
</dbReference>
<evidence type="ECO:0000256" key="2">
    <source>
        <dbReference type="ARBA" id="ARBA00023015"/>
    </source>
</evidence>
<dbReference type="AlphaFoldDB" id="A0AA39CHC4"/>
<evidence type="ECO:0000313" key="9">
    <source>
        <dbReference type="Proteomes" id="UP001172673"/>
    </source>
</evidence>
<dbReference type="InterPro" id="IPR007219">
    <property type="entry name" value="XnlR_reg_dom"/>
</dbReference>
<feature type="domain" description="Zn(2)-C6 fungal-type" evidence="7">
    <location>
        <begin position="35"/>
        <end position="66"/>
    </location>
</feature>
<dbReference type="PANTHER" id="PTHR47425">
    <property type="entry name" value="FARB-RELATED"/>
    <property type="match status" value="1"/>
</dbReference>
<dbReference type="GO" id="GO:0006351">
    <property type="term" value="P:DNA-templated transcription"/>
    <property type="evidence" value="ECO:0007669"/>
    <property type="project" value="InterPro"/>
</dbReference>
<dbReference type="GO" id="GO:0008270">
    <property type="term" value="F:zinc ion binding"/>
    <property type="evidence" value="ECO:0007669"/>
    <property type="project" value="InterPro"/>
</dbReference>
<feature type="compositionally biased region" description="Low complexity" evidence="6">
    <location>
        <begin position="172"/>
        <end position="184"/>
    </location>
</feature>
<keyword evidence="9" id="KW-1185">Reference proteome</keyword>
<organism evidence="8 9">
    <name type="scientific">Cladophialophora chaetospira</name>
    <dbReference type="NCBI Taxonomy" id="386627"/>
    <lineage>
        <taxon>Eukaryota</taxon>
        <taxon>Fungi</taxon>
        <taxon>Dikarya</taxon>
        <taxon>Ascomycota</taxon>
        <taxon>Pezizomycotina</taxon>
        <taxon>Eurotiomycetes</taxon>
        <taxon>Chaetothyriomycetidae</taxon>
        <taxon>Chaetothyriales</taxon>
        <taxon>Herpotrichiellaceae</taxon>
        <taxon>Cladophialophora</taxon>
    </lineage>
</organism>
<evidence type="ECO:0000259" key="7">
    <source>
        <dbReference type="PROSITE" id="PS50048"/>
    </source>
</evidence>
<dbReference type="PANTHER" id="PTHR47425:SF2">
    <property type="entry name" value="FARB-RELATED"/>
    <property type="match status" value="1"/>
</dbReference>
<evidence type="ECO:0000256" key="6">
    <source>
        <dbReference type="SAM" id="MobiDB-lite"/>
    </source>
</evidence>
<sequence length="809" mass="90952">MQSGLNAAGSGTFSQAPRIFSESLAKSFKRRATTACSWCQFRKIRCNVEESNPCSNCSIEKIECTITKRRRTKKDKTSDIDVTLQSEHIPALPFTARPLDRETLELPDTALQNPQQIVLDNGPPVQNPITQPNTQAPSTNNVDKLLSCEACVSGSLLQANDIKDSLQDSAFSSSPSIHSGRSPSTTNDCASKRASFTKPILPEYLEPIPDHLSPDDLEYLQRKGSFDIPSEKFRNALICSYGEWSHPYYPMFQIDEFLADIAKPTESTNKLSLLVFQAVLFAGSAHCDIKPLRAMGFMTRKAARRALFERTKALYHFGYEQNRISVIQALILMSLWYSTPDDQMDAYHWLNIAISLARRASLNRDPASMAISEREKRMRKRIWWCCLIRDPLLALGLKRPIIVSPDDHDVPELKLDDFEIEDLEKSHEGLETLGQSWNVKRIRILRQTCISEAKLHRCLSQIMSKQYALGNHHRDNRPVDQKATRAILLPLTTDAAWRSLSECEDNLRIWRETLPQEVTLTTLSPESPDTEFDVCNVFRIVVHMVYHTCIITMYRPWLRPVRAMSDSLPGPIDPVFQSKIQTAIRASAQSITDFAVELHKADLARHLPQTGLSAMVAAAVSHISDIASGDESVQGSAQQGFEKCSHMLNELRENYYSADFSSEFVNLLARAKPPAQELKSQVIQNSLSHSYEFDDQAIAQKRFLGADETPAALPTPSVAITVPPAALFPNDTELAIDLAMNDQDPSHLDFTHAELSLGTQGQQIMAAEVTPGWEYYQNFREESTRLLPEFFDDYHFSLFNSLPGIDLGS</sequence>
<dbReference type="InterPro" id="IPR052761">
    <property type="entry name" value="Fungal_Detox/Toxin_TFs"/>
</dbReference>
<comment type="caution">
    <text evidence="8">The sequence shown here is derived from an EMBL/GenBank/DDBJ whole genome shotgun (WGS) entry which is preliminary data.</text>
</comment>
<dbReference type="GO" id="GO:0003677">
    <property type="term" value="F:DNA binding"/>
    <property type="evidence" value="ECO:0007669"/>
    <property type="project" value="UniProtKB-KW"/>
</dbReference>
<dbReference type="CDD" id="cd00067">
    <property type="entry name" value="GAL4"/>
    <property type="match status" value="1"/>
</dbReference>
<keyword evidence="5" id="KW-0539">Nucleus</keyword>
<evidence type="ECO:0000313" key="8">
    <source>
        <dbReference type="EMBL" id="KAJ9608802.1"/>
    </source>
</evidence>
<dbReference type="Pfam" id="PF00172">
    <property type="entry name" value="Zn_clus"/>
    <property type="match status" value="1"/>
</dbReference>
<evidence type="ECO:0000256" key="3">
    <source>
        <dbReference type="ARBA" id="ARBA00023125"/>
    </source>
</evidence>
<keyword evidence="1" id="KW-0479">Metal-binding</keyword>
<dbReference type="CDD" id="cd12148">
    <property type="entry name" value="fungal_TF_MHR"/>
    <property type="match status" value="1"/>
</dbReference>
<name>A0AA39CHC4_9EURO</name>
<dbReference type="SMART" id="SM00066">
    <property type="entry name" value="GAL4"/>
    <property type="match status" value="1"/>
</dbReference>
<reference evidence="8" key="1">
    <citation type="submission" date="2022-10" db="EMBL/GenBank/DDBJ databases">
        <title>Culturing micro-colonial fungi from biological soil crusts in the Mojave desert and describing Neophaeococcomyces mojavensis, and introducing the new genera and species Taxawa tesnikishii.</title>
        <authorList>
            <person name="Kurbessoian T."/>
            <person name="Stajich J.E."/>
        </authorList>
    </citation>
    <scope>NUCLEOTIDE SEQUENCE</scope>
    <source>
        <strain evidence="8">TK_41</strain>
    </source>
</reference>
<evidence type="ECO:0000256" key="1">
    <source>
        <dbReference type="ARBA" id="ARBA00022723"/>
    </source>
</evidence>
<dbReference type="SUPFAM" id="SSF57701">
    <property type="entry name" value="Zn2/Cys6 DNA-binding domain"/>
    <property type="match status" value="1"/>
</dbReference>
<protein>
    <recommendedName>
        <fullName evidence="7">Zn(2)-C6 fungal-type domain-containing protein</fullName>
    </recommendedName>
</protein>
<dbReference type="PROSITE" id="PS50048">
    <property type="entry name" value="ZN2_CY6_FUNGAL_2"/>
    <property type="match status" value="1"/>
</dbReference>
<feature type="region of interest" description="Disordered" evidence="6">
    <location>
        <begin position="168"/>
        <end position="189"/>
    </location>
</feature>
<evidence type="ECO:0000256" key="4">
    <source>
        <dbReference type="ARBA" id="ARBA00023163"/>
    </source>
</evidence>
<dbReference type="GO" id="GO:0000981">
    <property type="term" value="F:DNA-binding transcription factor activity, RNA polymerase II-specific"/>
    <property type="evidence" value="ECO:0007669"/>
    <property type="project" value="InterPro"/>
</dbReference>
<dbReference type="SMART" id="SM00906">
    <property type="entry name" value="Fungal_trans"/>
    <property type="match status" value="1"/>
</dbReference>
<proteinExistence type="predicted"/>
<dbReference type="Pfam" id="PF04082">
    <property type="entry name" value="Fungal_trans"/>
    <property type="match status" value="1"/>
</dbReference>
<dbReference type="InterPro" id="IPR036864">
    <property type="entry name" value="Zn2-C6_fun-type_DNA-bd_sf"/>
</dbReference>
<keyword evidence="4" id="KW-0804">Transcription</keyword>
<evidence type="ECO:0000256" key="5">
    <source>
        <dbReference type="ARBA" id="ARBA00023242"/>
    </source>
</evidence>